<dbReference type="PANTHER" id="PTHR43037">
    <property type="entry name" value="UNNAMED PRODUCT-RELATED"/>
    <property type="match status" value="1"/>
</dbReference>
<keyword evidence="2" id="KW-0378">Hydrolase</keyword>
<evidence type="ECO:0000256" key="3">
    <source>
        <dbReference type="SAM" id="MobiDB-lite"/>
    </source>
</evidence>
<keyword evidence="1" id="KW-0732">Signal</keyword>
<protein>
    <submittedName>
        <fullName evidence="4">Phospholipase</fullName>
    </submittedName>
</protein>
<organism evidence="4 5">
    <name type="scientific">Massilia horti</name>
    <dbReference type="NCBI Taxonomy" id="2562153"/>
    <lineage>
        <taxon>Bacteria</taxon>
        <taxon>Pseudomonadati</taxon>
        <taxon>Pseudomonadota</taxon>
        <taxon>Betaproteobacteria</taxon>
        <taxon>Burkholderiales</taxon>
        <taxon>Oxalobacteraceae</taxon>
        <taxon>Telluria group</taxon>
        <taxon>Massilia</taxon>
    </lineage>
</organism>
<dbReference type="InterPro" id="IPR050955">
    <property type="entry name" value="Plant_Biomass_Hydrol_Est"/>
</dbReference>
<keyword evidence="5" id="KW-1185">Reference proteome</keyword>
<evidence type="ECO:0000256" key="2">
    <source>
        <dbReference type="ARBA" id="ARBA00022801"/>
    </source>
</evidence>
<evidence type="ECO:0000256" key="1">
    <source>
        <dbReference type="ARBA" id="ARBA00022729"/>
    </source>
</evidence>
<dbReference type="Gene3D" id="3.40.50.1820">
    <property type="entry name" value="alpha/beta hydrolase"/>
    <property type="match status" value="1"/>
</dbReference>
<gene>
    <name evidence="4" type="ORF">E4O92_20300</name>
</gene>
<reference evidence="4 5" key="1">
    <citation type="submission" date="2019-03" db="EMBL/GenBank/DDBJ databases">
        <title>Draft genome of Massilia hortus sp. nov., a novel bacterial species of the Oxalobacteraceae family.</title>
        <authorList>
            <person name="Peta V."/>
            <person name="Raths R."/>
            <person name="Bucking H."/>
        </authorList>
    </citation>
    <scope>NUCLEOTIDE SEQUENCE [LARGE SCALE GENOMIC DNA]</scope>
    <source>
        <strain evidence="4 5">ONC3</strain>
    </source>
</reference>
<proteinExistence type="predicted"/>
<dbReference type="EMBL" id="SPUM01000132">
    <property type="protein sequence ID" value="TFW28974.1"/>
    <property type="molecule type" value="Genomic_DNA"/>
</dbReference>
<dbReference type="PANTHER" id="PTHR43037:SF5">
    <property type="entry name" value="FERULOYL ESTERASE"/>
    <property type="match status" value="1"/>
</dbReference>
<evidence type="ECO:0000313" key="5">
    <source>
        <dbReference type="Proteomes" id="UP000297258"/>
    </source>
</evidence>
<dbReference type="Pfam" id="PF00756">
    <property type="entry name" value="Esterase"/>
    <property type="match status" value="1"/>
</dbReference>
<name>A0A4Y9SUU0_9BURK</name>
<dbReference type="InterPro" id="IPR000801">
    <property type="entry name" value="Esterase-like"/>
</dbReference>
<dbReference type="OrthoDB" id="9765647at2"/>
<dbReference type="SUPFAM" id="SSF53474">
    <property type="entry name" value="alpha/beta-Hydrolases"/>
    <property type="match status" value="1"/>
</dbReference>
<dbReference type="RefSeq" id="WP_135191474.1">
    <property type="nucleotide sequence ID" value="NZ_SPUM01000132.1"/>
</dbReference>
<dbReference type="GO" id="GO:0016787">
    <property type="term" value="F:hydrolase activity"/>
    <property type="evidence" value="ECO:0007669"/>
    <property type="project" value="UniProtKB-KW"/>
</dbReference>
<dbReference type="AlphaFoldDB" id="A0A4Y9SUU0"/>
<sequence length="226" mass="24247">MAAGQAHLTARPTPVTSPAPVGLQQLHFGGERDSYLFVPPSYDVAEPSPLVLLLHGAGGHAHDGIRVLLHLAERAGLILLAPASHDTTWDIITNRAYGPDRDLADRALAYVFARYAVDPMHLAIGGFSDGASYALSLGLANGDLFSHILAFSPGFIGPGRPRGNPSIFISHGIEDSVLPINACGRTIVRQLRAAQYTVLYDEFDGGHVIPPEIAWRAADWFLDRAI</sequence>
<dbReference type="Proteomes" id="UP000297258">
    <property type="component" value="Unassembled WGS sequence"/>
</dbReference>
<feature type="region of interest" description="Disordered" evidence="3">
    <location>
        <begin position="1"/>
        <end position="21"/>
    </location>
</feature>
<dbReference type="InterPro" id="IPR029058">
    <property type="entry name" value="AB_hydrolase_fold"/>
</dbReference>
<comment type="caution">
    <text evidence="4">The sequence shown here is derived from an EMBL/GenBank/DDBJ whole genome shotgun (WGS) entry which is preliminary data.</text>
</comment>
<accession>A0A4Y9SUU0</accession>
<evidence type="ECO:0000313" key="4">
    <source>
        <dbReference type="EMBL" id="TFW28974.1"/>
    </source>
</evidence>